<evidence type="ECO:0008006" key="7">
    <source>
        <dbReference type="Google" id="ProtNLM"/>
    </source>
</evidence>
<dbReference type="Pfam" id="PF13339">
    <property type="entry name" value="AATF-Che1"/>
    <property type="match status" value="1"/>
</dbReference>
<comment type="caution">
    <text evidence="5">The sequence shown here is derived from an EMBL/GenBank/DDBJ whole genome shotgun (WGS) entry which is preliminary data.</text>
</comment>
<dbReference type="EMBL" id="BSYR01000022">
    <property type="protein sequence ID" value="GMI88175.1"/>
    <property type="molecule type" value="Genomic_DNA"/>
</dbReference>
<evidence type="ECO:0000259" key="4">
    <source>
        <dbReference type="Pfam" id="PF13339"/>
    </source>
</evidence>
<dbReference type="Proteomes" id="UP001165190">
    <property type="component" value="Unassembled WGS sequence"/>
</dbReference>
<dbReference type="OrthoDB" id="5783963at2759"/>
<dbReference type="InterPro" id="IPR012617">
    <property type="entry name" value="AATF_C"/>
</dbReference>
<proteinExistence type="inferred from homology"/>
<dbReference type="InterPro" id="IPR025160">
    <property type="entry name" value="AATF"/>
</dbReference>
<keyword evidence="6" id="KW-1185">Reference proteome</keyword>
<feature type="domain" description="Apoptosis-antagonizing transcription factor C-terminal" evidence="3">
    <location>
        <begin position="286"/>
        <end position="361"/>
    </location>
</feature>
<gene>
    <name evidence="5" type="ORF">HRI_002486700</name>
</gene>
<protein>
    <recommendedName>
        <fullName evidence="7">Protein AATF</fullName>
    </recommendedName>
</protein>
<dbReference type="AlphaFoldDB" id="A0A9W7M7A1"/>
<feature type="domain" description="AATF leucine zipper-containing" evidence="4">
    <location>
        <begin position="78"/>
        <end position="207"/>
    </location>
</feature>
<dbReference type="InterPro" id="IPR039223">
    <property type="entry name" value="AATF/Bfr2"/>
</dbReference>
<organism evidence="5 6">
    <name type="scientific">Hibiscus trionum</name>
    <name type="common">Flower of an hour</name>
    <dbReference type="NCBI Taxonomy" id="183268"/>
    <lineage>
        <taxon>Eukaryota</taxon>
        <taxon>Viridiplantae</taxon>
        <taxon>Streptophyta</taxon>
        <taxon>Embryophyta</taxon>
        <taxon>Tracheophyta</taxon>
        <taxon>Spermatophyta</taxon>
        <taxon>Magnoliopsida</taxon>
        <taxon>eudicotyledons</taxon>
        <taxon>Gunneridae</taxon>
        <taxon>Pentapetalae</taxon>
        <taxon>rosids</taxon>
        <taxon>malvids</taxon>
        <taxon>Malvales</taxon>
        <taxon>Malvaceae</taxon>
        <taxon>Malvoideae</taxon>
        <taxon>Hibiscus</taxon>
    </lineage>
</organism>
<evidence type="ECO:0000256" key="2">
    <source>
        <dbReference type="SAM" id="MobiDB-lite"/>
    </source>
</evidence>
<dbReference type="PANTHER" id="PTHR15565:SF0">
    <property type="entry name" value="PROTEIN AATF"/>
    <property type="match status" value="1"/>
</dbReference>
<sequence>MEDLDDSEDEELLVNGEEDEEISEVEEYDTEEEDEDIDDVEEEEDKDGEMEELEKEYKELHNKEQDILRNLKHHKVEDVKKGQAVKNQKALWDKALEFRFLLQKAFSGSNRLPQDSVRSSFCASDEEVTAAYSDLITSSKKTLDSLLELQEALLENNPSIAQSLEGNGAQPSTNLDMEDDGEWLQISQMNRRIAAFRDKAVDKWQRKTEVTTGAAAIKNKLQAFNQNISEQVATYMRDPTRMIKQMQQRRSTIGIFGTVTESGSNANGEEAHPEGDPELLDDSEFYQQLLKEFFETVDPTSSETAFYALKRLQTKKRKIVDRRASKSRKIRYHVHEKIVNFMAAEPMKLPPMAPKLFENLFGMKTQ</sequence>
<feature type="region of interest" description="Disordered" evidence="2">
    <location>
        <begin position="1"/>
        <end position="51"/>
    </location>
</feature>
<reference evidence="5" key="1">
    <citation type="submission" date="2023-05" db="EMBL/GenBank/DDBJ databases">
        <title>Genome and transcriptome analyses reveal genes involved in the formation of fine ridges on petal epidermal cells in Hibiscus trionum.</title>
        <authorList>
            <person name="Koshimizu S."/>
            <person name="Masuda S."/>
            <person name="Ishii T."/>
            <person name="Shirasu K."/>
            <person name="Hoshino A."/>
            <person name="Arita M."/>
        </authorList>
    </citation>
    <scope>NUCLEOTIDE SEQUENCE</scope>
    <source>
        <strain evidence="5">Hamamatsu line</strain>
    </source>
</reference>
<evidence type="ECO:0000259" key="3">
    <source>
        <dbReference type="Pfam" id="PF08164"/>
    </source>
</evidence>
<evidence type="ECO:0000313" key="5">
    <source>
        <dbReference type="EMBL" id="GMI88175.1"/>
    </source>
</evidence>
<dbReference type="GO" id="GO:0005730">
    <property type="term" value="C:nucleolus"/>
    <property type="evidence" value="ECO:0007669"/>
    <property type="project" value="TreeGrafter"/>
</dbReference>
<accession>A0A9W7M7A1</accession>
<name>A0A9W7M7A1_HIBTR</name>
<evidence type="ECO:0000313" key="6">
    <source>
        <dbReference type="Proteomes" id="UP001165190"/>
    </source>
</evidence>
<comment type="similarity">
    <text evidence="1">Belongs to the AATF family.</text>
</comment>
<dbReference type="PANTHER" id="PTHR15565">
    <property type="entry name" value="AATF PROTEIN APOPTOSIS ANTAGONIZING TRANSCRIPTION FACTOR"/>
    <property type="match status" value="1"/>
</dbReference>
<dbReference type="Pfam" id="PF08164">
    <property type="entry name" value="TRAUB"/>
    <property type="match status" value="1"/>
</dbReference>
<evidence type="ECO:0000256" key="1">
    <source>
        <dbReference type="ARBA" id="ARBA00008966"/>
    </source>
</evidence>